<gene>
    <name evidence="1" type="ORF">KLA_16907</name>
</gene>
<evidence type="ECO:0000313" key="2">
    <source>
        <dbReference type="Proteomes" id="UP000019275"/>
    </source>
</evidence>
<name>A0ABN0RJG3_9FLAO</name>
<evidence type="ECO:0008006" key="3">
    <source>
        <dbReference type="Google" id="ProtNLM"/>
    </source>
</evidence>
<dbReference type="Pfam" id="PF14107">
    <property type="entry name" value="DUF4280"/>
    <property type="match status" value="1"/>
</dbReference>
<dbReference type="Proteomes" id="UP000019275">
    <property type="component" value="Unassembled WGS sequence"/>
</dbReference>
<accession>A0ABN0RJG3</accession>
<dbReference type="EMBL" id="ARZX01000041">
    <property type="protein sequence ID" value="EWH10176.1"/>
    <property type="molecule type" value="Genomic_DNA"/>
</dbReference>
<keyword evidence="2" id="KW-1185">Reference proteome</keyword>
<protein>
    <recommendedName>
        <fullName evidence="3">DUF4280 domain-containing protein</fullName>
    </recommendedName>
</protein>
<sequence>MQGTMPDKLLVNTQTKHYINDSSMSNKLIATNKEIGQPFEKNTFGQCKLQPTPGGYKPCQPTITEWTGFYEDVTLDENNGNPLLEDSMATCAIAGAPCVEITDHGQIAEVVAQNISNANEDTLAQINPLTPMSSDNAQNINLKVS</sequence>
<comment type="caution">
    <text evidence="1">The sequence shown here is derived from an EMBL/GenBank/DDBJ whole genome shotgun (WGS) entry which is preliminary data.</text>
</comment>
<dbReference type="InterPro" id="IPR025460">
    <property type="entry name" value="DUF4280"/>
</dbReference>
<evidence type="ECO:0000313" key="1">
    <source>
        <dbReference type="EMBL" id="EWH10176.1"/>
    </source>
</evidence>
<proteinExistence type="predicted"/>
<organism evidence="1 2">
    <name type="scientific">Cellulophaga geojensis KL-A</name>
    <dbReference type="NCBI Taxonomy" id="1328323"/>
    <lineage>
        <taxon>Bacteria</taxon>
        <taxon>Pseudomonadati</taxon>
        <taxon>Bacteroidota</taxon>
        <taxon>Flavobacteriia</taxon>
        <taxon>Flavobacteriales</taxon>
        <taxon>Flavobacteriaceae</taxon>
        <taxon>Cellulophaga</taxon>
    </lineage>
</organism>
<reference evidence="1 2" key="1">
    <citation type="journal article" date="2014" name="Genome Announc.">
        <title>Draft Genome Sequence of the Carrageenan-Degrading Bacterium Cellulophaga sp. Strain KL-A, Isolated from Decaying Marine Algae.</title>
        <authorList>
            <person name="Shan D."/>
            <person name="Ying J."/>
            <person name="Li X."/>
            <person name="Gao Z."/>
            <person name="Wei G."/>
            <person name="Shao Z."/>
        </authorList>
    </citation>
    <scope>NUCLEOTIDE SEQUENCE [LARGE SCALE GENOMIC DNA]</scope>
    <source>
        <strain evidence="1 2">KL-A</strain>
    </source>
</reference>